<dbReference type="EMBL" id="LVVM01004509">
    <property type="protein sequence ID" value="OJA12781.1"/>
    <property type="molecule type" value="Genomic_DNA"/>
</dbReference>
<reference evidence="1 2" key="1">
    <citation type="submission" date="2016-03" db="EMBL/GenBank/DDBJ databases">
        <title>Comparative genomics of the ectomycorrhizal sister species Rhizopogon vinicolor and Rhizopogon vesiculosus (Basidiomycota: Boletales) reveals a divergence of the mating type B locus.</title>
        <authorList>
            <person name="Mujic A.B."/>
            <person name="Kuo A."/>
            <person name="Tritt A."/>
            <person name="Lipzen A."/>
            <person name="Chen C."/>
            <person name="Johnson J."/>
            <person name="Sharma A."/>
            <person name="Barry K."/>
            <person name="Grigoriev I.V."/>
            <person name="Spatafora J.W."/>
        </authorList>
    </citation>
    <scope>NUCLEOTIDE SEQUENCE [LARGE SCALE GENOMIC DNA]</scope>
    <source>
        <strain evidence="1 2">AM-OR11-056</strain>
    </source>
</reference>
<gene>
    <name evidence="1" type="ORF">AZE42_08341</name>
</gene>
<sequence length="37" mass="4194">MTVISNDPSQWPVINSDRMFSYIIVASSTAVIYDWGE</sequence>
<keyword evidence="2" id="KW-1185">Reference proteome</keyword>
<evidence type="ECO:0000313" key="2">
    <source>
        <dbReference type="Proteomes" id="UP000183567"/>
    </source>
</evidence>
<name>A0A1J8PV83_9AGAM</name>
<comment type="caution">
    <text evidence="1">The sequence shown here is derived from an EMBL/GenBank/DDBJ whole genome shotgun (WGS) entry which is preliminary data.</text>
</comment>
<protein>
    <submittedName>
        <fullName evidence="1">Uncharacterized protein</fullName>
    </submittedName>
</protein>
<organism evidence="1 2">
    <name type="scientific">Rhizopogon vesiculosus</name>
    <dbReference type="NCBI Taxonomy" id="180088"/>
    <lineage>
        <taxon>Eukaryota</taxon>
        <taxon>Fungi</taxon>
        <taxon>Dikarya</taxon>
        <taxon>Basidiomycota</taxon>
        <taxon>Agaricomycotina</taxon>
        <taxon>Agaricomycetes</taxon>
        <taxon>Agaricomycetidae</taxon>
        <taxon>Boletales</taxon>
        <taxon>Suillineae</taxon>
        <taxon>Rhizopogonaceae</taxon>
        <taxon>Rhizopogon</taxon>
    </lineage>
</organism>
<dbReference type="Proteomes" id="UP000183567">
    <property type="component" value="Unassembled WGS sequence"/>
</dbReference>
<proteinExistence type="predicted"/>
<dbReference type="OrthoDB" id="2692685at2759"/>
<dbReference type="AlphaFoldDB" id="A0A1J8PV83"/>
<evidence type="ECO:0000313" key="1">
    <source>
        <dbReference type="EMBL" id="OJA12781.1"/>
    </source>
</evidence>
<accession>A0A1J8PV83</accession>